<reference evidence="1" key="1">
    <citation type="submission" date="2022-03" db="EMBL/GenBank/DDBJ databases">
        <authorList>
            <person name="Lindestad O."/>
        </authorList>
    </citation>
    <scope>NUCLEOTIDE SEQUENCE</scope>
</reference>
<evidence type="ECO:0000313" key="2">
    <source>
        <dbReference type="Proteomes" id="UP000838756"/>
    </source>
</evidence>
<comment type="caution">
    <text evidence="1">The sequence shown here is derived from an EMBL/GenBank/DDBJ whole genome shotgun (WGS) entry which is preliminary data.</text>
</comment>
<sequence>MVPGSPLRGAGTSRGGGYRPGAIQVHLLIARVTPPTTDRDLLVNLVELARRTARLAGQWERQAIHNQTEMAQKAQLVNGRIAWKKEVGGPKVLD</sequence>
<dbReference type="AlphaFoldDB" id="A0A8S4QXX4"/>
<name>A0A8S4QXX4_9NEOP</name>
<keyword evidence="2" id="KW-1185">Reference proteome</keyword>
<dbReference type="Proteomes" id="UP000838756">
    <property type="component" value="Unassembled WGS sequence"/>
</dbReference>
<evidence type="ECO:0000313" key="1">
    <source>
        <dbReference type="EMBL" id="CAH2226740.1"/>
    </source>
</evidence>
<proteinExistence type="predicted"/>
<protein>
    <submittedName>
        <fullName evidence="1">Jg25812 protein</fullName>
    </submittedName>
</protein>
<gene>
    <name evidence="1" type="primary">jg25812</name>
    <name evidence="1" type="ORF">PAEG_LOCUS7435</name>
</gene>
<dbReference type="EMBL" id="CAKXAJ010021932">
    <property type="protein sequence ID" value="CAH2226740.1"/>
    <property type="molecule type" value="Genomic_DNA"/>
</dbReference>
<accession>A0A8S4QXX4</accession>
<organism evidence="1 2">
    <name type="scientific">Pararge aegeria aegeria</name>
    <dbReference type="NCBI Taxonomy" id="348720"/>
    <lineage>
        <taxon>Eukaryota</taxon>
        <taxon>Metazoa</taxon>
        <taxon>Ecdysozoa</taxon>
        <taxon>Arthropoda</taxon>
        <taxon>Hexapoda</taxon>
        <taxon>Insecta</taxon>
        <taxon>Pterygota</taxon>
        <taxon>Neoptera</taxon>
        <taxon>Endopterygota</taxon>
        <taxon>Lepidoptera</taxon>
        <taxon>Glossata</taxon>
        <taxon>Ditrysia</taxon>
        <taxon>Papilionoidea</taxon>
        <taxon>Nymphalidae</taxon>
        <taxon>Satyrinae</taxon>
        <taxon>Satyrini</taxon>
        <taxon>Parargina</taxon>
        <taxon>Pararge</taxon>
    </lineage>
</organism>